<reference evidence="4" key="1">
    <citation type="journal article" date="2022" name="Cell">
        <title>Repeat-based holocentromeres influence genome architecture and karyotype evolution.</title>
        <authorList>
            <person name="Hofstatter P.G."/>
            <person name="Thangavel G."/>
            <person name="Lux T."/>
            <person name="Neumann P."/>
            <person name="Vondrak T."/>
            <person name="Novak P."/>
            <person name="Zhang M."/>
            <person name="Costa L."/>
            <person name="Castellani M."/>
            <person name="Scott A."/>
            <person name="Toegelov H."/>
            <person name="Fuchs J."/>
            <person name="Mata-Sucre Y."/>
            <person name="Dias Y."/>
            <person name="Vanzela A.L.L."/>
            <person name="Huettel B."/>
            <person name="Almeida C.C.S."/>
            <person name="Simkova H."/>
            <person name="Souza G."/>
            <person name="Pedrosa-Harand A."/>
            <person name="Macas J."/>
            <person name="Mayer K.F.X."/>
            <person name="Houben A."/>
            <person name="Marques A."/>
        </authorList>
    </citation>
    <scope>NUCLEOTIDE SEQUENCE</scope>
    <source>
        <strain evidence="4">RhyBre1mFocal</strain>
    </source>
</reference>
<evidence type="ECO:0000256" key="2">
    <source>
        <dbReference type="SAM" id="MobiDB-lite"/>
    </source>
</evidence>
<gene>
    <name evidence="4" type="ORF">LUZ63_014639</name>
</gene>
<evidence type="ECO:0000256" key="1">
    <source>
        <dbReference type="ARBA" id="ARBA00005711"/>
    </source>
</evidence>
<feature type="region of interest" description="Disordered" evidence="2">
    <location>
        <begin position="148"/>
        <end position="170"/>
    </location>
</feature>
<comment type="caution">
    <text evidence="4">The sequence shown here is derived from an EMBL/GenBank/DDBJ whole genome shotgun (WGS) entry which is preliminary data.</text>
</comment>
<sequence length="469" mass="52525">MEYERIHKVQTVVISPSKLRMKLLGSSNSHIGARKKEASSKSVTASPSRLEELESSKNNLLAPDYLEEDMFKSEQYRTSKVGSATNTSNSEASRQEENSTNGSDNSNFEFQREERPGQQLMPAPLFRPMPSKWNDAEKWIMNRHSMHSNPIFSKKSPPSNSQNPNGVVSNNNVRVAPELNASANREIAVTECGSVNGRKRGITRKKLSRLERNTNGTSGSGTVQSVSMRDIGTEMTPIASQEQSMAGTPARPATPTFSPLSSIPSTPKRGPPSSSSSEATVDSRLWVQKKLRTVDTPERELRIRTRQEIAALGLKLGKFNIASWASKEEVPAESECDNNFDEDESAKRVFAARAVAWEESQKSKLVSRYKREEVKIQAWEASQQAKFEAEKRRIEAHAEQMKLRVQEKTAKKMSAMKQKVEGKQAKIEARKSRRVSRLAKEVDQIRRCGRAPTSCLRCCSWFSFGLLTK</sequence>
<feature type="compositionally biased region" description="Polar residues" evidence="2">
    <location>
        <begin position="255"/>
        <end position="265"/>
    </location>
</feature>
<dbReference type="PANTHER" id="PTHR31471:SF1">
    <property type="entry name" value="OS12G0613600 PROTEIN"/>
    <property type="match status" value="1"/>
</dbReference>
<proteinExistence type="inferred from homology"/>
<feature type="compositionally biased region" description="Low complexity" evidence="2">
    <location>
        <begin position="213"/>
        <end position="222"/>
    </location>
</feature>
<accession>A0A9Q0CBD8</accession>
<dbReference type="OrthoDB" id="1900877at2759"/>
<name>A0A9Q0CBD8_9POAL</name>
<dbReference type="InterPro" id="IPR005516">
    <property type="entry name" value="Remorin_C"/>
</dbReference>
<feature type="region of interest" description="Disordered" evidence="2">
    <location>
        <begin position="25"/>
        <end position="129"/>
    </location>
</feature>
<comment type="similarity">
    <text evidence="1">Belongs to the remorin family.</text>
</comment>
<protein>
    <recommendedName>
        <fullName evidence="3">Remorin C-terminal domain-containing protein</fullName>
    </recommendedName>
</protein>
<dbReference type="PANTHER" id="PTHR31471">
    <property type="entry name" value="OS02G0116800 PROTEIN"/>
    <property type="match status" value="1"/>
</dbReference>
<evidence type="ECO:0000313" key="5">
    <source>
        <dbReference type="Proteomes" id="UP001151287"/>
    </source>
</evidence>
<organism evidence="4 5">
    <name type="scientific">Rhynchospora breviuscula</name>
    <dbReference type="NCBI Taxonomy" id="2022672"/>
    <lineage>
        <taxon>Eukaryota</taxon>
        <taxon>Viridiplantae</taxon>
        <taxon>Streptophyta</taxon>
        <taxon>Embryophyta</taxon>
        <taxon>Tracheophyta</taxon>
        <taxon>Spermatophyta</taxon>
        <taxon>Magnoliopsida</taxon>
        <taxon>Liliopsida</taxon>
        <taxon>Poales</taxon>
        <taxon>Cyperaceae</taxon>
        <taxon>Cyperoideae</taxon>
        <taxon>Rhynchosporeae</taxon>
        <taxon>Rhynchospora</taxon>
    </lineage>
</organism>
<keyword evidence="5" id="KW-1185">Reference proteome</keyword>
<dbReference type="Pfam" id="PF03763">
    <property type="entry name" value="Remorin_C"/>
    <property type="match status" value="1"/>
</dbReference>
<feature type="compositionally biased region" description="Polar residues" evidence="2">
    <location>
        <begin position="78"/>
        <end position="109"/>
    </location>
</feature>
<feature type="compositionally biased region" description="Low complexity" evidence="2">
    <location>
        <begin position="156"/>
        <end position="170"/>
    </location>
</feature>
<dbReference type="Proteomes" id="UP001151287">
    <property type="component" value="Unassembled WGS sequence"/>
</dbReference>
<evidence type="ECO:0000313" key="4">
    <source>
        <dbReference type="EMBL" id="KAJ1690484.1"/>
    </source>
</evidence>
<feature type="domain" description="Remorin C-terminal" evidence="3">
    <location>
        <begin position="351"/>
        <end position="453"/>
    </location>
</feature>
<dbReference type="AlphaFoldDB" id="A0A9Q0CBD8"/>
<evidence type="ECO:0000259" key="3">
    <source>
        <dbReference type="Pfam" id="PF03763"/>
    </source>
</evidence>
<dbReference type="EMBL" id="JAMQYH010000004">
    <property type="protein sequence ID" value="KAJ1690484.1"/>
    <property type="molecule type" value="Genomic_DNA"/>
</dbReference>
<feature type="region of interest" description="Disordered" evidence="2">
    <location>
        <begin position="203"/>
        <end position="281"/>
    </location>
</feature>